<dbReference type="EMBL" id="KV423985">
    <property type="protein sequence ID" value="KZT55988.1"/>
    <property type="molecule type" value="Genomic_DNA"/>
</dbReference>
<feature type="compositionally biased region" description="Polar residues" evidence="2">
    <location>
        <begin position="9"/>
        <end position="24"/>
    </location>
</feature>
<protein>
    <submittedName>
        <fullName evidence="3">Uncharacterized protein</fullName>
    </submittedName>
</protein>
<feature type="region of interest" description="Disordered" evidence="2">
    <location>
        <begin position="1"/>
        <end position="70"/>
    </location>
</feature>
<feature type="coiled-coil region" evidence="1">
    <location>
        <begin position="144"/>
        <end position="178"/>
    </location>
</feature>
<keyword evidence="1" id="KW-0175">Coiled coil</keyword>
<evidence type="ECO:0000313" key="4">
    <source>
        <dbReference type="Proteomes" id="UP000076842"/>
    </source>
</evidence>
<feature type="non-terminal residue" evidence="3">
    <location>
        <position position="1"/>
    </location>
</feature>
<evidence type="ECO:0000256" key="2">
    <source>
        <dbReference type="SAM" id="MobiDB-lite"/>
    </source>
</evidence>
<evidence type="ECO:0000313" key="3">
    <source>
        <dbReference type="EMBL" id="KZT55988.1"/>
    </source>
</evidence>
<organism evidence="3 4">
    <name type="scientific">Calocera cornea HHB12733</name>
    <dbReference type="NCBI Taxonomy" id="1353952"/>
    <lineage>
        <taxon>Eukaryota</taxon>
        <taxon>Fungi</taxon>
        <taxon>Dikarya</taxon>
        <taxon>Basidiomycota</taxon>
        <taxon>Agaricomycotina</taxon>
        <taxon>Dacrymycetes</taxon>
        <taxon>Dacrymycetales</taxon>
        <taxon>Dacrymycetaceae</taxon>
        <taxon>Calocera</taxon>
    </lineage>
</organism>
<gene>
    <name evidence="3" type="ORF">CALCODRAFT_544828</name>
</gene>
<feature type="compositionally biased region" description="Basic and acidic residues" evidence="2">
    <location>
        <begin position="43"/>
        <end position="53"/>
    </location>
</feature>
<evidence type="ECO:0000256" key="1">
    <source>
        <dbReference type="SAM" id="Coils"/>
    </source>
</evidence>
<dbReference type="Proteomes" id="UP000076842">
    <property type="component" value="Unassembled WGS sequence"/>
</dbReference>
<proteinExistence type="predicted"/>
<reference evidence="3 4" key="1">
    <citation type="journal article" date="2016" name="Mol. Biol. Evol.">
        <title>Comparative Genomics of Early-Diverging Mushroom-Forming Fungi Provides Insights into the Origins of Lignocellulose Decay Capabilities.</title>
        <authorList>
            <person name="Nagy L.G."/>
            <person name="Riley R."/>
            <person name="Tritt A."/>
            <person name="Adam C."/>
            <person name="Daum C."/>
            <person name="Floudas D."/>
            <person name="Sun H."/>
            <person name="Yadav J.S."/>
            <person name="Pangilinan J."/>
            <person name="Larsson K.H."/>
            <person name="Matsuura K."/>
            <person name="Barry K."/>
            <person name="Labutti K."/>
            <person name="Kuo R."/>
            <person name="Ohm R.A."/>
            <person name="Bhattacharya S.S."/>
            <person name="Shirouzu T."/>
            <person name="Yoshinaga Y."/>
            <person name="Martin F.M."/>
            <person name="Grigoriev I.V."/>
            <person name="Hibbett D.S."/>
        </authorList>
    </citation>
    <scope>NUCLEOTIDE SEQUENCE [LARGE SCALE GENOMIC DNA]</scope>
    <source>
        <strain evidence="3 4">HHB12733</strain>
    </source>
</reference>
<accession>A0A165F1E6</accession>
<keyword evidence="4" id="KW-1185">Reference proteome</keyword>
<dbReference type="InParanoid" id="A0A165F1E6"/>
<name>A0A165F1E6_9BASI</name>
<sequence>FSPILSHPPIQSRTPTVGNLSSTLLREPRGTGISSEPSSADMAGEKETLDELQGHQAVNQTSDMESDGPTSLGEIAILSERKGLVSSSDHSGARELFKIEELQPYPLSIKEEDQEVPFDSSALAHLGDLTEWQEEADAPSQETVRQEAGSMTELKRELDSLKDQYAAIEALLREHLNISLGVDKHTLGEQEPGVSKKARR</sequence>
<dbReference type="AlphaFoldDB" id="A0A165F1E6"/>